<dbReference type="GO" id="GO:0016032">
    <property type="term" value="P:viral process"/>
    <property type="evidence" value="ECO:0007669"/>
    <property type="project" value="InterPro"/>
</dbReference>
<accession>A0A3M0K816</accession>
<dbReference type="PANTHER" id="PTHR40389:SF2">
    <property type="entry name" value="ENDOGENOUS RETROVIRUS GROUP K MEMBER 24 GAG POLYPROTEIN-RELATED"/>
    <property type="match status" value="1"/>
</dbReference>
<dbReference type="Gene3D" id="3.10.10.10">
    <property type="entry name" value="HIV Type 1 Reverse Transcriptase, subunit A, domain 1"/>
    <property type="match status" value="1"/>
</dbReference>
<feature type="domain" description="Retroviral nucleocapsid Gag protein p24 C-terminal" evidence="3">
    <location>
        <begin position="358"/>
        <end position="428"/>
    </location>
</feature>
<evidence type="ECO:0000256" key="2">
    <source>
        <dbReference type="ARBA" id="ARBA00023268"/>
    </source>
</evidence>
<comment type="caution">
    <text evidence="4">The sequence shown here is derived from an EMBL/GenBank/DDBJ whole genome shotgun (WGS) entry which is preliminary data.</text>
</comment>
<organism evidence="4 5">
    <name type="scientific">Hirundo rustica rustica</name>
    <dbReference type="NCBI Taxonomy" id="333673"/>
    <lineage>
        <taxon>Eukaryota</taxon>
        <taxon>Metazoa</taxon>
        <taxon>Chordata</taxon>
        <taxon>Craniata</taxon>
        <taxon>Vertebrata</taxon>
        <taxon>Euteleostomi</taxon>
        <taxon>Archelosauria</taxon>
        <taxon>Archosauria</taxon>
        <taxon>Dinosauria</taxon>
        <taxon>Saurischia</taxon>
        <taxon>Theropoda</taxon>
        <taxon>Coelurosauria</taxon>
        <taxon>Aves</taxon>
        <taxon>Neognathae</taxon>
        <taxon>Neoaves</taxon>
        <taxon>Telluraves</taxon>
        <taxon>Australaves</taxon>
        <taxon>Passeriformes</taxon>
        <taxon>Sylvioidea</taxon>
        <taxon>Hirundinidae</taxon>
        <taxon>Hirundo</taxon>
    </lineage>
</organism>
<dbReference type="EMBL" id="QRBI01000120">
    <property type="protein sequence ID" value="RMC07190.1"/>
    <property type="molecule type" value="Genomic_DNA"/>
</dbReference>
<dbReference type="SUPFAM" id="SSF47943">
    <property type="entry name" value="Retrovirus capsid protein, N-terminal core domain"/>
    <property type="match status" value="1"/>
</dbReference>
<keyword evidence="2" id="KW-0511">Multifunctional enzyme</keyword>
<name>A0A3M0K816_HIRRU</name>
<keyword evidence="1" id="KW-0519">Myristate</keyword>
<dbReference type="AlphaFoldDB" id="A0A3M0K816"/>
<dbReference type="OrthoDB" id="9398474at2759"/>
<keyword evidence="5" id="KW-1185">Reference proteome</keyword>
<dbReference type="SUPFAM" id="SSF47353">
    <property type="entry name" value="Retrovirus capsid dimerization domain-like"/>
    <property type="match status" value="1"/>
</dbReference>
<dbReference type="Gene3D" id="3.30.70.270">
    <property type="match status" value="1"/>
</dbReference>
<proteinExistence type="predicted"/>
<dbReference type="Proteomes" id="UP000269221">
    <property type="component" value="Unassembled WGS sequence"/>
</dbReference>
<dbReference type="InterPro" id="IPR021109">
    <property type="entry name" value="Peptidase_aspartic_dom_sf"/>
</dbReference>
<dbReference type="Gene3D" id="2.40.70.10">
    <property type="entry name" value="Acid Proteases"/>
    <property type="match status" value="1"/>
</dbReference>
<dbReference type="Pfam" id="PF00607">
    <property type="entry name" value="Gag_p24"/>
    <property type="match status" value="1"/>
</dbReference>
<evidence type="ECO:0000256" key="1">
    <source>
        <dbReference type="ARBA" id="ARBA00022707"/>
    </source>
</evidence>
<gene>
    <name evidence="4" type="ORF">DUI87_16646</name>
</gene>
<protein>
    <recommendedName>
        <fullName evidence="3">Retroviral nucleocapsid Gag protein p24 C-terminal domain-containing protein</fullName>
    </recommendedName>
</protein>
<evidence type="ECO:0000313" key="5">
    <source>
        <dbReference type="Proteomes" id="UP000269221"/>
    </source>
</evidence>
<evidence type="ECO:0000313" key="4">
    <source>
        <dbReference type="EMBL" id="RMC07190.1"/>
    </source>
</evidence>
<dbReference type="InterPro" id="IPR045345">
    <property type="entry name" value="Gag_p24_C"/>
</dbReference>
<dbReference type="InterPro" id="IPR008919">
    <property type="entry name" value="Retrov_capsid_N"/>
</dbReference>
<dbReference type="Gene3D" id="1.10.375.10">
    <property type="entry name" value="Human Immunodeficiency Virus Type 1 Capsid Protein"/>
    <property type="match status" value="1"/>
</dbReference>
<dbReference type="Pfam" id="PF19317">
    <property type="entry name" value="Gag_p24_C"/>
    <property type="match status" value="1"/>
</dbReference>
<reference evidence="4 5" key="1">
    <citation type="submission" date="2018-07" db="EMBL/GenBank/DDBJ databases">
        <title>A high quality draft genome assembly of the barn swallow (H. rustica rustica).</title>
        <authorList>
            <person name="Formenti G."/>
            <person name="Chiara M."/>
            <person name="Poveda L."/>
            <person name="Francoijs K.-J."/>
            <person name="Bonisoli-Alquati A."/>
            <person name="Canova L."/>
            <person name="Gianfranceschi L."/>
            <person name="Horner D.S."/>
            <person name="Saino N."/>
        </authorList>
    </citation>
    <scope>NUCLEOTIDE SEQUENCE [LARGE SCALE GENOMIC DNA]</scope>
    <source>
        <strain evidence="4">Chelidonia</strain>
        <tissue evidence="4">Blood</tissue>
    </source>
</reference>
<dbReference type="InterPro" id="IPR008916">
    <property type="entry name" value="Retrov_capsid_C"/>
</dbReference>
<evidence type="ECO:0000259" key="3">
    <source>
        <dbReference type="Pfam" id="PF19317"/>
    </source>
</evidence>
<keyword evidence="1" id="KW-0449">Lipoprotein</keyword>
<dbReference type="PANTHER" id="PTHR40389">
    <property type="entry name" value="ENDOGENOUS RETROVIRUS GROUP K MEMBER 24 GAG POLYPROTEIN-RELATED"/>
    <property type="match status" value="1"/>
</dbReference>
<sequence>MDRRMEPTMNESTRAAPPSRLGYSWPQILCTPDSKTQEVILESLQVPSARGSRLWCTACYSYPVLPDPSRPRLISRNTGYPLCEEGTTLLTVGTPWMTTFKYYWKEAGHCAHWIKPGLSPEGSSVSRLQVTVPPRDHTRFWGDVKAKVKEMADYDSAHHPLEGRDGFSSPAGATETAVVSGSVAVPSSQASAPVPVKSMGWDLAGTAAFPGSYQPCLVLRGATHGTHQALSWEAFKELRDVVGKYGLGSAEVMQVLRGFNADVLPPYVIRYLARVLFQPVEYDIFEYKWTRLADRVVARNTALSQQDPRPVIGTDVLLGMGNFADLQRQVALDPLVLDQCQKTGMAALIQTIEMAYPKEPFVTVVQGAEEPFLQFAGRLAASVEGQVEDVNVRLLVLKDLARTNCNAECKMIIEALPGDPSLPQMVEACARTLVECTKFPWMPLILAENRLRGDSGFISSGPPQVHWTAVLTKDCPEKVSTLSIPGATPPEIHLHGLLDTDTDHHDSLPCYLAPGVALESSADVCRGVGRNVIMLREQRPVMITNPEGQTAMIWPHVTTEISTNLWGREVLATLGVRIRTDFGGGHCDEGHRVFYASYMVAGELTHLGEPVGSPSRQTCCPSLLGSGAVGPWSSGAFYQSLEHSCLKKSGKWKLLQDLWKVNAVMESTRTLQAGMPSPTMLPARLAGPHRGSKGLFLYNSFAC</sequence>
<dbReference type="Gene3D" id="1.10.1200.30">
    <property type="match status" value="1"/>
</dbReference>
<dbReference type="InterPro" id="IPR050195">
    <property type="entry name" value="Primate_lentivir_Gag_pol-like"/>
</dbReference>
<dbReference type="GO" id="GO:0003824">
    <property type="term" value="F:catalytic activity"/>
    <property type="evidence" value="ECO:0007669"/>
    <property type="project" value="UniProtKB-KW"/>
</dbReference>
<dbReference type="InterPro" id="IPR043128">
    <property type="entry name" value="Rev_trsase/Diguanyl_cyclase"/>
</dbReference>